<evidence type="ECO:0000313" key="5">
    <source>
        <dbReference type="Proteomes" id="UP000198940"/>
    </source>
</evidence>
<feature type="signal peptide" evidence="1">
    <location>
        <begin position="1"/>
        <end position="21"/>
    </location>
</feature>
<reference evidence="3 4" key="1">
    <citation type="submission" date="2016-11" db="EMBL/GenBank/DDBJ databases">
        <authorList>
            <person name="Varghese N."/>
            <person name="Submissions S."/>
        </authorList>
    </citation>
    <scope>NUCLEOTIDE SEQUENCE [LARGE SCALE GENOMIC DNA]</scope>
    <source>
        <strain evidence="3 4">CGMCC 1.12174</strain>
        <strain evidence="2 5">DSM 26351</strain>
    </source>
</reference>
<accession>A0A1M6U186</accession>
<gene>
    <name evidence="2" type="ORF">SAMN04487891_103433</name>
    <name evidence="3" type="ORF">SAMN05216293_1591</name>
</gene>
<sequence>MKTKIYKLFLCCFVPVQLSCAQTNNQVKGLLFDELTWNVQDSEGTPKPMDTIVYDGKLALHLPKGHNAYLKNIKLENFEIEFDFIGFSMPGLGFRGQDKDNHELIYFRKIASGREDALQYIPIFNGSLPWQLYNYPKYERNAVFAEKKLASFPLTIENYFEQGPIGDSLRYEMGKRGVKYSSEAQLYFINEDVRAIDDMGQLTAGLFRKTKASWELWDPLVWSHVKIIVVENQAIVYVEDMELPKMTIDLKRDIVSGEISLRSQFYDAFYANISVKDLNDTILAMKKDNTRMLSDTYLRTWQLSPKFVKNENEALFQLDSLKSSGATWKKIQADEDGLINMSRFVNKMSGSVVLKTSIDSKDGQNVKMHFGFAKYLMIILNDKVVFSGEMDTKEKEGRVFVDDETVDLELIKGKNEIFLVSTGDEQYHQNWGLIAKLENLNGIKID</sequence>
<comment type="caution">
    <text evidence="3">The sequence shown here is derived from an EMBL/GenBank/DDBJ whole genome shotgun (WGS) entry which is preliminary data.</text>
</comment>
<evidence type="ECO:0000313" key="2">
    <source>
        <dbReference type="EMBL" id="SFB91768.1"/>
    </source>
</evidence>
<name>A0A1M6U186_9FLAO</name>
<keyword evidence="5" id="KW-1185">Reference proteome</keyword>
<evidence type="ECO:0000313" key="4">
    <source>
        <dbReference type="Proteomes" id="UP000184031"/>
    </source>
</evidence>
<dbReference type="Proteomes" id="UP000198940">
    <property type="component" value="Unassembled WGS sequence"/>
</dbReference>
<dbReference type="OrthoDB" id="2634655at2"/>
<organism evidence="3 4">
    <name type="scientific">Flagellimonas taeanensis</name>
    <dbReference type="NCBI Taxonomy" id="1005926"/>
    <lineage>
        <taxon>Bacteria</taxon>
        <taxon>Pseudomonadati</taxon>
        <taxon>Bacteroidota</taxon>
        <taxon>Flavobacteriia</taxon>
        <taxon>Flavobacteriales</taxon>
        <taxon>Flavobacteriaceae</taxon>
        <taxon>Flagellimonas</taxon>
    </lineage>
</organism>
<dbReference type="EMBL" id="FOKU01000003">
    <property type="protein sequence ID" value="SFB91768.1"/>
    <property type="molecule type" value="Genomic_DNA"/>
</dbReference>
<dbReference type="AlphaFoldDB" id="A0A1M6U186"/>
<evidence type="ECO:0000256" key="1">
    <source>
        <dbReference type="SAM" id="SignalP"/>
    </source>
</evidence>
<dbReference type="EMBL" id="FRAT01000003">
    <property type="protein sequence ID" value="SHK62921.1"/>
    <property type="molecule type" value="Genomic_DNA"/>
</dbReference>
<dbReference type="RefSeq" id="WP_143070694.1">
    <property type="nucleotide sequence ID" value="NZ_FOKU01000003.1"/>
</dbReference>
<proteinExistence type="predicted"/>
<feature type="chain" id="PRO_5009921241" evidence="1">
    <location>
        <begin position="22"/>
        <end position="446"/>
    </location>
</feature>
<dbReference type="Proteomes" id="UP000184031">
    <property type="component" value="Unassembled WGS sequence"/>
</dbReference>
<protein>
    <submittedName>
        <fullName evidence="3">Uncharacterized protein</fullName>
    </submittedName>
</protein>
<evidence type="ECO:0000313" key="3">
    <source>
        <dbReference type="EMBL" id="SHK62921.1"/>
    </source>
</evidence>
<keyword evidence="1" id="KW-0732">Signal</keyword>